<evidence type="ECO:0000313" key="2">
    <source>
        <dbReference type="Proteomes" id="UP001432027"/>
    </source>
</evidence>
<gene>
    <name evidence="1" type="ORF">PENTCL1PPCAC_15261</name>
</gene>
<dbReference type="Proteomes" id="UP001432027">
    <property type="component" value="Unassembled WGS sequence"/>
</dbReference>
<proteinExistence type="predicted"/>
<protein>
    <submittedName>
        <fullName evidence="1">Uncharacterized protein</fullName>
    </submittedName>
</protein>
<sequence>MHIERRHINCTPQSSSLLRAVAMRHTLFNHSPKMTEPFDLDVFLVNTTQLIEGSLISARSHGMSSLQMEVVSWLKNRADLRGSVHSILLLVALHF</sequence>
<dbReference type="AlphaFoldDB" id="A0AAV5TBZ1"/>
<evidence type="ECO:0000313" key="1">
    <source>
        <dbReference type="EMBL" id="GMS93086.1"/>
    </source>
</evidence>
<name>A0AAV5TBZ1_9BILA</name>
<organism evidence="1 2">
    <name type="scientific">Pristionchus entomophagus</name>
    <dbReference type="NCBI Taxonomy" id="358040"/>
    <lineage>
        <taxon>Eukaryota</taxon>
        <taxon>Metazoa</taxon>
        <taxon>Ecdysozoa</taxon>
        <taxon>Nematoda</taxon>
        <taxon>Chromadorea</taxon>
        <taxon>Rhabditida</taxon>
        <taxon>Rhabditina</taxon>
        <taxon>Diplogasteromorpha</taxon>
        <taxon>Diplogasteroidea</taxon>
        <taxon>Neodiplogasteridae</taxon>
        <taxon>Pristionchus</taxon>
    </lineage>
</organism>
<dbReference type="EMBL" id="BTSX01000004">
    <property type="protein sequence ID" value="GMS93086.1"/>
    <property type="molecule type" value="Genomic_DNA"/>
</dbReference>
<feature type="non-terminal residue" evidence="1">
    <location>
        <position position="95"/>
    </location>
</feature>
<accession>A0AAV5TBZ1</accession>
<reference evidence="1" key="1">
    <citation type="submission" date="2023-10" db="EMBL/GenBank/DDBJ databases">
        <title>Genome assembly of Pristionchus species.</title>
        <authorList>
            <person name="Yoshida K."/>
            <person name="Sommer R.J."/>
        </authorList>
    </citation>
    <scope>NUCLEOTIDE SEQUENCE</scope>
    <source>
        <strain evidence="1">RS0144</strain>
    </source>
</reference>
<comment type="caution">
    <text evidence="1">The sequence shown here is derived from an EMBL/GenBank/DDBJ whole genome shotgun (WGS) entry which is preliminary data.</text>
</comment>
<keyword evidence="2" id="KW-1185">Reference proteome</keyword>